<dbReference type="InterPro" id="IPR002938">
    <property type="entry name" value="FAD-bd"/>
</dbReference>
<dbReference type="Gene3D" id="3.50.50.60">
    <property type="entry name" value="FAD/NAD(P)-binding domain"/>
    <property type="match status" value="1"/>
</dbReference>
<dbReference type="PANTHER" id="PTHR43004:SF19">
    <property type="entry name" value="BINDING MONOOXYGENASE, PUTATIVE (JCVI)-RELATED"/>
    <property type="match status" value="1"/>
</dbReference>
<evidence type="ECO:0000313" key="6">
    <source>
        <dbReference type="Proteomes" id="UP001055658"/>
    </source>
</evidence>
<dbReference type="PRINTS" id="PR00420">
    <property type="entry name" value="RNGMNOXGNASE"/>
</dbReference>
<dbReference type="GO" id="GO:0004497">
    <property type="term" value="F:monooxygenase activity"/>
    <property type="evidence" value="ECO:0007669"/>
    <property type="project" value="UniProtKB-KW"/>
</dbReference>
<sequence>MDILVIGAGPTGLTAANALAYKGMNCRIVERKNAPSELSRAVGIMPATIEALGELGAADPLLAEAMPLKKMHILRDERTLVYLDSSGNEFRKRVPLGLPQNRTEGILRDVLSGKGVEVEYGLSVTGISTTQDSALVSFSNNTSDSFDWVIAADGIQSATREQLKIPYPGIDLPSKWSIADVDLAGDFDPEEITLDLYGPDNQFSLILPIEKHRARIASSTEDALSAIKLPLDITNVRRTAAFKISIRQAESYRKGRILLAGDAAHCHSPVGGKGMNLGMADAIAAAMAITNGSVDEYSRLRHAAGKAVVKKTELARHLISSANPMAKSLLWLSFKAISSIPAVHRAFMKQWTAI</sequence>
<organism evidence="5 6">
    <name type="scientific">Microbulbifer variabilis</name>
    <dbReference type="NCBI Taxonomy" id="266805"/>
    <lineage>
        <taxon>Bacteria</taxon>
        <taxon>Pseudomonadati</taxon>
        <taxon>Pseudomonadota</taxon>
        <taxon>Gammaproteobacteria</taxon>
        <taxon>Cellvibrionales</taxon>
        <taxon>Microbulbiferaceae</taxon>
        <taxon>Microbulbifer</taxon>
    </lineage>
</organism>
<name>A0ABY4VL43_9GAMM</name>
<accession>A0ABY4VL43</accession>
<proteinExistence type="predicted"/>
<keyword evidence="5" id="KW-0560">Oxidoreductase</keyword>
<keyword evidence="3" id="KW-0274">FAD</keyword>
<dbReference type="SUPFAM" id="SSF51905">
    <property type="entry name" value="FAD/NAD(P)-binding domain"/>
    <property type="match status" value="1"/>
</dbReference>
<comment type="cofactor">
    <cofactor evidence="1">
        <name>FAD</name>
        <dbReference type="ChEBI" id="CHEBI:57692"/>
    </cofactor>
</comment>
<reference evidence="5" key="1">
    <citation type="submission" date="2022-02" db="EMBL/GenBank/DDBJ databases">
        <title>Coral-associated bacteria.</title>
        <authorList>
            <person name="Tang K."/>
            <person name="Wang X."/>
        </authorList>
    </citation>
    <scope>NUCLEOTIDE SEQUENCE</scope>
    <source>
        <strain evidence="5">SCSIO 43006</strain>
    </source>
</reference>
<dbReference type="RefSeq" id="WP_252085910.1">
    <property type="nucleotide sequence ID" value="NZ_CP092418.1"/>
</dbReference>
<dbReference type="Proteomes" id="UP001055658">
    <property type="component" value="Chromosome"/>
</dbReference>
<evidence type="ECO:0000313" key="5">
    <source>
        <dbReference type="EMBL" id="USD23565.1"/>
    </source>
</evidence>
<protein>
    <submittedName>
        <fullName evidence="5">FAD-dependent monooxygenase</fullName>
    </submittedName>
</protein>
<dbReference type="Pfam" id="PF01494">
    <property type="entry name" value="FAD_binding_3"/>
    <property type="match status" value="2"/>
</dbReference>
<dbReference type="Gene3D" id="3.30.70.2450">
    <property type="match status" value="1"/>
</dbReference>
<keyword evidence="6" id="KW-1185">Reference proteome</keyword>
<keyword evidence="2" id="KW-0285">Flavoprotein</keyword>
<dbReference type="InterPro" id="IPR036188">
    <property type="entry name" value="FAD/NAD-bd_sf"/>
</dbReference>
<evidence type="ECO:0000256" key="3">
    <source>
        <dbReference type="ARBA" id="ARBA00022827"/>
    </source>
</evidence>
<feature type="domain" description="FAD-binding" evidence="4">
    <location>
        <begin position="234"/>
        <end position="311"/>
    </location>
</feature>
<feature type="domain" description="FAD-binding" evidence="4">
    <location>
        <begin position="2"/>
        <end position="212"/>
    </location>
</feature>
<evidence type="ECO:0000256" key="2">
    <source>
        <dbReference type="ARBA" id="ARBA00022630"/>
    </source>
</evidence>
<evidence type="ECO:0000256" key="1">
    <source>
        <dbReference type="ARBA" id="ARBA00001974"/>
    </source>
</evidence>
<dbReference type="EMBL" id="CP092418">
    <property type="protein sequence ID" value="USD23565.1"/>
    <property type="molecule type" value="Genomic_DNA"/>
</dbReference>
<dbReference type="InterPro" id="IPR050641">
    <property type="entry name" value="RIFMO-like"/>
</dbReference>
<gene>
    <name evidence="5" type="ORF">MJO52_10605</name>
</gene>
<keyword evidence="5" id="KW-0503">Monooxygenase</keyword>
<dbReference type="PANTHER" id="PTHR43004">
    <property type="entry name" value="TRK SYSTEM POTASSIUM UPTAKE PROTEIN"/>
    <property type="match status" value="1"/>
</dbReference>
<evidence type="ECO:0000259" key="4">
    <source>
        <dbReference type="Pfam" id="PF01494"/>
    </source>
</evidence>